<dbReference type="EMBL" id="JANPWB010000001">
    <property type="protein sequence ID" value="KAJ1214974.1"/>
    <property type="molecule type" value="Genomic_DNA"/>
</dbReference>
<evidence type="ECO:0000313" key="3">
    <source>
        <dbReference type="Proteomes" id="UP001066276"/>
    </source>
</evidence>
<protein>
    <submittedName>
        <fullName evidence="2">Uncharacterized protein</fullName>
    </submittedName>
</protein>
<name>A0AAV7WSS5_PLEWA</name>
<evidence type="ECO:0000313" key="2">
    <source>
        <dbReference type="EMBL" id="KAJ1214974.1"/>
    </source>
</evidence>
<accession>A0AAV7WSS5</accession>
<feature type="region of interest" description="Disordered" evidence="1">
    <location>
        <begin position="42"/>
        <end position="73"/>
    </location>
</feature>
<dbReference type="Proteomes" id="UP001066276">
    <property type="component" value="Chromosome 1_1"/>
</dbReference>
<sequence>MEAVPHSPHPQAAPSRAVSVGSSGGSYRLLLQYSCNVPNPLPRALLTPGDQGTSRMDPATAAPPPRHSIPGSEQQVLRWRALLCSALLQP</sequence>
<evidence type="ECO:0000256" key="1">
    <source>
        <dbReference type="SAM" id="MobiDB-lite"/>
    </source>
</evidence>
<organism evidence="2 3">
    <name type="scientific">Pleurodeles waltl</name>
    <name type="common">Iberian ribbed newt</name>
    <dbReference type="NCBI Taxonomy" id="8319"/>
    <lineage>
        <taxon>Eukaryota</taxon>
        <taxon>Metazoa</taxon>
        <taxon>Chordata</taxon>
        <taxon>Craniata</taxon>
        <taxon>Vertebrata</taxon>
        <taxon>Euteleostomi</taxon>
        <taxon>Amphibia</taxon>
        <taxon>Batrachia</taxon>
        <taxon>Caudata</taxon>
        <taxon>Salamandroidea</taxon>
        <taxon>Salamandridae</taxon>
        <taxon>Pleurodelinae</taxon>
        <taxon>Pleurodeles</taxon>
    </lineage>
</organism>
<comment type="caution">
    <text evidence="2">The sequence shown here is derived from an EMBL/GenBank/DDBJ whole genome shotgun (WGS) entry which is preliminary data.</text>
</comment>
<dbReference type="AlphaFoldDB" id="A0AAV7WSS5"/>
<reference evidence="2" key="1">
    <citation type="journal article" date="2022" name="bioRxiv">
        <title>Sequencing and chromosome-scale assembly of the giantPleurodeles waltlgenome.</title>
        <authorList>
            <person name="Brown T."/>
            <person name="Elewa A."/>
            <person name="Iarovenko S."/>
            <person name="Subramanian E."/>
            <person name="Araus A.J."/>
            <person name="Petzold A."/>
            <person name="Susuki M."/>
            <person name="Suzuki K.-i.T."/>
            <person name="Hayashi T."/>
            <person name="Toyoda A."/>
            <person name="Oliveira C."/>
            <person name="Osipova E."/>
            <person name="Leigh N.D."/>
            <person name="Simon A."/>
            <person name="Yun M.H."/>
        </authorList>
    </citation>
    <scope>NUCLEOTIDE SEQUENCE</scope>
    <source>
        <strain evidence="2">20211129_DDA</strain>
        <tissue evidence="2">Liver</tissue>
    </source>
</reference>
<proteinExistence type="predicted"/>
<keyword evidence="3" id="KW-1185">Reference proteome</keyword>
<gene>
    <name evidence="2" type="ORF">NDU88_002584</name>
</gene>
<feature type="region of interest" description="Disordered" evidence="1">
    <location>
        <begin position="1"/>
        <end position="23"/>
    </location>
</feature>